<evidence type="ECO:0000256" key="3">
    <source>
        <dbReference type="ARBA" id="ARBA00022692"/>
    </source>
</evidence>
<proteinExistence type="inferred from homology"/>
<dbReference type="GO" id="GO:0016020">
    <property type="term" value="C:membrane"/>
    <property type="evidence" value="ECO:0007669"/>
    <property type="project" value="UniProtKB-SubCell"/>
</dbReference>
<feature type="transmembrane region" description="Helical" evidence="9">
    <location>
        <begin position="327"/>
        <end position="348"/>
    </location>
</feature>
<dbReference type="SUPFAM" id="SSF103473">
    <property type="entry name" value="MFS general substrate transporter"/>
    <property type="match status" value="1"/>
</dbReference>
<keyword evidence="8" id="KW-0813">Transport</keyword>
<accession>A0A673IRU8</accession>
<protein>
    <submittedName>
        <fullName evidence="10">Solute carrier family 15 member 4</fullName>
    </submittedName>
</protein>
<keyword evidence="5" id="KW-0571">Peptide transport</keyword>
<feature type="transmembrane region" description="Helical" evidence="9">
    <location>
        <begin position="58"/>
        <end position="77"/>
    </location>
</feature>
<reference evidence="10" key="1">
    <citation type="submission" date="2025-08" db="UniProtKB">
        <authorList>
            <consortium name="Ensembl"/>
        </authorList>
    </citation>
    <scope>IDENTIFICATION</scope>
</reference>
<evidence type="ECO:0000256" key="5">
    <source>
        <dbReference type="ARBA" id="ARBA00022856"/>
    </source>
</evidence>
<evidence type="ECO:0000256" key="2">
    <source>
        <dbReference type="ARBA" id="ARBA00005982"/>
    </source>
</evidence>
<dbReference type="Pfam" id="PF00854">
    <property type="entry name" value="PTR2"/>
    <property type="match status" value="2"/>
</dbReference>
<dbReference type="GO" id="GO:0015293">
    <property type="term" value="F:symporter activity"/>
    <property type="evidence" value="ECO:0007669"/>
    <property type="project" value="UniProtKB-KW"/>
</dbReference>
<dbReference type="PANTHER" id="PTHR11654">
    <property type="entry name" value="OLIGOPEPTIDE TRANSPORTER-RELATED"/>
    <property type="match status" value="1"/>
</dbReference>
<dbReference type="InterPro" id="IPR036259">
    <property type="entry name" value="MFS_trans_sf"/>
</dbReference>
<name>A0A673IRU8_9TELE</name>
<evidence type="ECO:0000256" key="1">
    <source>
        <dbReference type="ARBA" id="ARBA00004141"/>
    </source>
</evidence>
<dbReference type="Gene3D" id="1.20.1250.20">
    <property type="entry name" value="MFS general substrate transporter like domains"/>
    <property type="match status" value="1"/>
</dbReference>
<evidence type="ECO:0000313" key="11">
    <source>
        <dbReference type="Proteomes" id="UP000472270"/>
    </source>
</evidence>
<evidence type="ECO:0000256" key="4">
    <source>
        <dbReference type="ARBA" id="ARBA00022847"/>
    </source>
</evidence>
<evidence type="ECO:0000256" key="9">
    <source>
        <dbReference type="SAM" id="Phobius"/>
    </source>
</evidence>
<reference evidence="10" key="2">
    <citation type="submission" date="2025-09" db="UniProtKB">
        <authorList>
            <consortium name="Ensembl"/>
        </authorList>
    </citation>
    <scope>IDENTIFICATION</scope>
</reference>
<dbReference type="Proteomes" id="UP000472270">
    <property type="component" value="Unassembled WGS sequence"/>
</dbReference>
<sequence length="369" mass="41244">MLGIYISDCMTTAACFLSFLRADISLEKHMHFIHVYLCCMSLQVKDRGPEATRRFFNWFYWCINLGAIFSLGGVAYIQQNVSFFIGYVIPAVCLGVSLIIFALGRTVFITKPADGSAFSDMFRILASALCGRDGAKVTYGGRFSEEKVEEVKVLVKILPVFLALIPYWTVYFQVRMSRKLHRYFISLKSQGVSYSHSIFINTFILLLSFLPLSGILETKRLDIVHTQGPIPQSLSGVTYYAADLPIWWQVPQYILIGVSEIFASIAGLEFAYSAAPRSMQSAIMGLFFFFSGIGSFVGSGLLAIVSLKTIGWMSSHKDFGNINECTLNYYFFLLAAIQGVTLLVFLIVSVKYDKQKPRAASHRASLTNS</sequence>
<keyword evidence="6 9" id="KW-1133">Transmembrane helix</keyword>
<evidence type="ECO:0000256" key="7">
    <source>
        <dbReference type="ARBA" id="ARBA00023136"/>
    </source>
</evidence>
<keyword evidence="7 9" id="KW-0472">Membrane</keyword>
<keyword evidence="11" id="KW-1185">Reference proteome</keyword>
<dbReference type="AlphaFoldDB" id="A0A673IRU8"/>
<keyword evidence="3 8" id="KW-0812">Transmembrane</keyword>
<feature type="transmembrane region" description="Helical" evidence="9">
    <location>
        <begin position="284"/>
        <end position="307"/>
    </location>
</feature>
<organism evidence="10 11">
    <name type="scientific">Sinocyclocheilus rhinocerous</name>
    <dbReference type="NCBI Taxonomy" id="307959"/>
    <lineage>
        <taxon>Eukaryota</taxon>
        <taxon>Metazoa</taxon>
        <taxon>Chordata</taxon>
        <taxon>Craniata</taxon>
        <taxon>Vertebrata</taxon>
        <taxon>Euteleostomi</taxon>
        <taxon>Actinopterygii</taxon>
        <taxon>Neopterygii</taxon>
        <taxon>Teleostei</taxon>
        <taxon>Ostariophysi</taxon>
        <taxon>Cypriniformes</taxon>
        <taxon>Cyprinidae</taxon>
        <taxon>Cyprininae</taxon>
        <taxon>Sinocyclocheilus</taxon>
    </lineage>
</organism>
<dbReference type="Ensembl" id="ENSSRHT00000041434.1">
    <property type="protein sequence ID" value="ENSSRHP00000040280.1"/>
    <property type="gene ID" value="ENSSRHG00000020492.1"/>
</dbReference>
<dbReference type="InterPro" id="IPR018456">
    <property type="entry name" value="PTR2_symporter_CS"/>
</dbReference>
<comment type="subcellular location">
    <subcellularLocation>
        <location evidence="1 8">Membrane</location>
        <topology evidence="1 8">Multi-pass membrane protein</topology>
    </subcellularLocation>
</comment>
<dbReference type="InterPro" id="IPR000109">
    <property type="entry name" value="POT_fam"/>
</dbReference>
<feature type="transmembrane region" description="Helical" evidence="9">
    <location>
        <begin position="153"/>
        <end position="172"/>
    </location>
</feature>
<evidence type="ECO:0000256" key="8">
    <source>
        <dbReference type="RuleBase" id="RU003755"/>
    </source>
</evidence>
<evidence type="ECO:0000256" key="6">
    <source>
        <dbReference type="ARBA" id="ARBA00022989"/>
    </source>
</evidence>
<keyword evidence="5" id="KW-0653">Protein transport</keyword>
<evidence type="ECO:0000313" key="10">
    <source>
        <dbReference type="Ensembl" id="ENSSRHP00000040280.1"/>
    </source>
</evidence>
<comment type="similarity">
    <text evidence="2 8">Belongs to the major facilitator superfamily. Proton-dependent oligopeptide transporter (POT/PTR) (TC 2.A.17) family.</text>
</comment>
<feature type="transmembrane region" description="Helical" evidence="9">
    <location>
        <begin position="84"/>
        <end position="104"/>
    </location>
</feature>
<feature type="transmembrane region" description="Helical" evidence="9">
    <location>
        <begin position="193"/>
        <end position="212"/>
    </location>
</feature>
<dbReference type="GO" id="GO:0006857">
    <property type="term" value="P:oligopeptide transport"/>
    <property type="evidence" value="ECO:0007669"/>
    <property type="project" value="InterPro"/>
</dbReference>
<keyword evidence="4" id="KW-0769">Symport</keyword>
<dbReference type="PROSITE" id="PS01023">
    <property type="entry name" value="PTR2_2"/>
    <property type="match status" value="1"/>
</dbReference>